<dbReference type="InterPro" id="IPR000719">
    <property type="entry name" value="Prot_kinase_dom"/>
</dbReference>
<dbReference type="Gene3D" id="1.10.510.10">
    <property type="entry name" value="Transferase(Phosphotransferase) domain 1"/>
    <property type="match status" value="1"/>
</dbReference>
<dbReference type="InterPro" id="IPR011009">
    <property type="entry name" value="Kinase-like_dom_sf"/>
</dbReference>
<protein>
    <submittedName>
        <fullName evidence="2">Kinase-like domain-containing protein</fullName>
    </submittedName>
</protein>
<dbReference type="PROSITE" id="PS50011">
    <property type="entry name" value="PROTEIN_KINASE_DOM"/>
    <property type="match status" value="1"/>
</dbReference>
<keyword evidence="2" id="KW-0418">Kinase</keyword>
<dbReference type="GO" id="GO:0004672">
    <property type="term" value="F:protein kinase activity"/>
    <property type="evidence" value="ECO:0007669"/>
    <property type="project" value="InterPro"/>
</dbReference>
<reference evidence="2" key="1">
    <citation type="submission" date="2021-02" db="EMBL/GenBank/DDBJ databases">
        <title>First Annotated Genome of the Yellow-green Alga Tribonema minus.</title>
        <authorList>
            <person name="Mahan K.M."/>
        </authorList>
    </citation>
    <scope>NUCLEOTIDE SEQUENCE</scope>
    <source>
        <strain evidence="2">UTEX B ZZ1240</strain>
    </source>
</reference>
<feature type="non-terminal residue" evidence="2">
    <location>
        <position position="1"/>
    </location>
</feature>
<keyword evidence="2" id="KW-0808">Transferase</keyword>
<evidence type="ECO:0000259" key="1">
    <source>
        <dbReference type="PROSITE" id="PS50011"/>
    </source>
</evidence>
<dbReference type="AlphaFoldDB" id="A0A835ZI30"/>
<comment type="caution">
    <text evidence="2">The sequence shown here is derived from an EMBL/GenBank/DDBJ whole genome shotgun (WGS) entry which is preliminary data.</text>
</comment>
<evidence type="ECO:0000313" key="3">
    <source>
        <dbReference type="Proteomes" id="UP000664859"/>
    </source>
</evidence>
<feature type="domain" description="Protein kinase" evidence="1">
    <location>
        <begin position="1"/>
        <end position="233"/>
    </location>
</feature>
<dbReference type="EMBL" id="JAFCMP010000004">
    <property type="protein sequence ID" value="KAG5192577.1"/>
    <property type="molecule type" value="Genomic_DNA"/>
</dbReference>
<dbReference type="OrthoDB" id="5584477at2759"/>
<gene>
    <name evidence="2" type="ORF">JKP88DRAFT_173293</name>
</gene>
<name>A0A835ZI30_9STRA</name>
<accession>A0A835ZI30</accession>
<dbReference type="GO" id="GO:0005524">
    <property type="term" value="F:ATP binding"/>
    <property type="evidence" value="ECO:0007669"/>
    <property type="project" value="InterPro"/>
</dbReference>
<proteinExistence type="predicted"/>
<dbReference type="SUPFAM" id="SSF56112">
    <property type="entry name" value="Protein kinase-like (PK-like)"/>
    <property type="match status" value="1"/>
</dbReference>
<dbReference type="PANTHER" id="PTHR38248:SF2">
    <property type="entry name" value="FUNK1 11"/>
    <property type="match status" value="1"/>
</dbReference>
<sequence>HPASRTHAHVDVQVHMLQRLASIKNVIRLEGQGVTCDGHFLVTSPYGRRLKPTDSAHVMLRAVRDVASALAMMAAVDPPIIHRDISIGNIVVGSSSSSSEETSAYLIDFATALAETSQSSDPETITGTYIFMACQVMLTGVHSIKTDLESLFLVLLYLACDERVPWARAPSRRMSCALKIQALTMSHDTLFAQTRDDLLPAVTSLHELFKILPAGSQWRDSCSISAAARAVHG</sequence>
<organism evidence="2 3">
    <name type="scientific">Tribonema minus</name>
    <dbReference type="NCBI Taxonomy" id="303371"/>
    <lineage>
        <taxon>Eukaryota</taxon>
        <taxon>Sar</taxon>
        <taxon>Stramenopiles</taxon>
        <taxon>Ochrophyta</taxon>
        <taxon>PX clade</taxon>
        <taxon>Xanthophyceae</taxon>
        <taxon>Tribonematales</taxon>
        <taxon>Tribonemataceae</taxon>
        <taxon>Tribonema</taxon>
    </lineage>
</organism>
<dbReference type="InterPro" id="IPR040976">
    <property type="entry name" value="Pkinase_fungal"/>
</dbReference>
<dbReference type="InterPro" id="IPR008266">
    <property type="entry name" value="Tyr_kinase_AS"/>
</dbReference>
<dbReference type="PROSITE" id="PS00109">
    <property type="entry name" value="PROTEIN_KINASE_TYR"/>
    <property type="match status" value="1"/>
</dbReference>
<dbReference type="Pfam" id="PF17667">
    <property type="entry name" value="Pkinase_fungal"/>
    <property type="match status" value="1"/>
</dbReference>
<evidence type="ECO:0000313" key="2">
    <source>
        <dbReference type="EMBL" id="KAG5192577.1"/>
    </source>
</evidence>
<dbReference type="Proteomes" id="UP000664859">
    <property type="component" value="Unassembled WGS sequence"/>
</dbReference>
<dbReference type="PANTHER" id="PTHR38248">
    <property type="entry name" value="FUNK1 6"/>
    <property type="match status" value="1"/>
</dbReference>
<keyword evidence="3" id="KW-1185">Reference proteome</keyword>